<evidence type="ECO:0000313" key="7">
    <source>
        <dbReference type="Proteomes" id="UP000035682"/>
    </source>
</evidence>
<dbReference type="OrthoDB" id="292213at2759"/>
<dbReference type="InterPro" id="IPR006603">
    <property type="entry name" value="PQ-loop_rpt"/>
</dbReference>
<dbReference type="WBParaSite" id="SRAE_2000116800.1">
    <property type="protein sequence ID" value="SRAE_2000116800.1"/>
    <property type="gene ID" value="WBGene00261370"/>
</dbReference>
<dbReference type="Proteomes" id="UP000035682">
    <property type="component" value="Unplaced"/>
</dbReference>
<dbReference type="GeneID" id="36378864"/>
<evidence type="ECO:0000256" key="3">
    <source>
        <dbReference type="ARBA" id="ARBA00022989"/>
    </source>
</evidence>
<dbReference type="GO" id="GO:0016020">
    <property type="term" value="C:membrane"/>
    <property type="evidence" value="ECO:0007669"/>
    <property type="project" value="UniProtKB-SubCell"/>
</dbReference>
<evidence type="ECO:0000256" key="4">
    <source>
        <dbReference type="ARBA" id="ARBA00023136"/>
    </source>
</evidence>
<dbReference type="GO" id="GO:0042147">
    <property type="term" value="P:retrograde transport, endosome to Golgi"/>
    <property type="evidence" value="ECO:0007669"/>
    <property type="project" value="TreeGrafter"/>
</dbReference>
<evidence type="ECO:0000313" key="6">
    <source>
        <dbReference type="EMBL" id="CEF66500.1"/>
    </source>
</evidence>
<evidence type="ECO:0000313" key="8">
    <source>
        <dbReference type="WBParaSite" id="SRAE_2000116800.1"/>
    </source>
</evidence>
<comment type="subcellular location">
    <subcellularLocation>
        <location evidence="1">Membrane</location>
        <topology evidence="1">Multi-pass membrane protein</topology>
    </subcellularLocation>
</comment>
<dbReference type="PANTHER" id="PTHR14856:SF9">
    <property type="entry name" value="PQ-LOOP REPEAT-CONTAINING PROTEIN 1"/>
    <property type="match status" value="1"/>
</dbReference>
<sequence>MQRYPLPITMILTCSRNGNFISDFWQWTDLPSYFVALALFTAAASIITAIFIQFNWFIDALGLCSLLIEACLGLPQLIRNFKRKSTIGMSVTMVLGWFAGDVGKTIYFIVKKTPFQFYVCSSLQITIDILILLEVFIYRKSTSQTSHASSISSKSSSIVDLPETNDLRFN</sequence>
<feature type="transmembrane region" description="Helical" evidence="5">
    <location>
        <begin position="33"/>
        <end position="54"/>
    </location>
</feature>
<evidence type="ECO:0000256" key="5">
    <source>
        <dbReference type="SAM" id="Phobius"/>
    </source>
</evidence>
<keyword evidence="3 5" id="KW-1133">Transmembrane helix</keyword>
<keyword evidence="2 5" id="KW-0812">Transmembrane</keyword>
<dbReference type="Pfam" id="PF04193">
    <property type="entry name" value="PQ-loop"/>
    <property type="match status" value="1"/>
</dbReference>
<dbReference type="WormBase" id="SRAE_2000116800">
    <property type="protein sequence ID" value="SRP03881"/>
    <property type="gene ID" value="WBGene00261370"/>
</dbReference>
<evidence type="ECO:0000256" key="1">
    <source>
        <dbReference type="ARBA" id="ARBA00004141"/>
    </source>
</evidence>
<dbReference type="PANTHER" id="PTHR14856">
    <property type="entry name" value="PQ-LOOP REPEAT-CONTAINING PROTEIN 1-LIKE PROTEIN"/>
    <property type="match status" value="1"/>
</dbReference>
<name>A0A090LG52_STRRB</name>
<dbReference type="GO" id="GO:0005802">
    <property type="term" value="C:trans-Golgi network"/>
    <property type="evidence" value="ECO:0007669"/>
    <property type="project" value="TreeGrafter"/>
</dbReference>
<dbReference type="SMART" id="SM00679">
    <property type="entry name" value="CTNS"/>
    <property type="match status" value="1"/>
</dbReference>
<feature type="transmembrane region" description="Helical" evidence="5">
    <location>
        <begin position="90"/>
        <end position="109"/>
    </location>
</feature>
<dbReference type="GO" id="GO:0045332">
    <property type="term" value="P:phospholipid translocation"/>
    <property type="evidence" value="ECO:0007669"/>
    <property type="project" value="TreeGrafter"/>
</dbReference>
<reference evidence="6 7" key="1">
    <citation type="submission" date="2014-09" db="EMBL/GenBank/DDBJ databases">
        <authorList>
            <person name="Martin A.A."/>
        </authorList>
    </citation>
    <scope>NUCLEOTIDE SEQUENCE</scope>
    <source>
        <strain evidence="7">ED321</strain>
        <strain evidence="6">ED321 Heterogonic</strain>
    </source>
</reference>
<dbReference type="eggNOG" id="KOG2913">
    <property type="taxonomic scope" value="Eukaryota"/>
</dbReference>
<reference evidence="8" key="2">
    <citation type="submission" date="2020-12" db="UniProtKB">
        <authorList>
            <consortium name="WormBaseParasite"/>
        </authorList>
    </citation>
    <scope>IDENTIFICATION</scope>
</reference>
<dbReference type="RefSeq" id="XP_024505700.1">
    <property type="nucleotide sequence ID" value="XM_024652088.1"/>
</dbReference>
<dbReference type="OMA" id="YIEAIGM"/>
<dbReference type="GO" id="GO:0005768">
    <property type="term" value="C:endosome"/>
    <property type="evidence" value="ECO:0007669"/>
    <property type="project" value="TreeGrafter"/>
</dbReference>
<dbReference type="STRING" id="34506.A0A090LG52"/>
<protein>
    <submittedName>
        <fullName evidence="6 8">PQ-loop repeat-containing protein</fullName>
    </submittedName>
</protein>
<dbReference type="InterPro" id="IPR052241">
    <property type="entry name" value="SLC66/Scramblase_ANY1"/>
</dbReference>
<evidence type="ECO:0000313" key="9">
    <source>
        <dbReference type="WormBase" id="SRAE_2000116800"/>
    </source>
</evidence>
<organism evidence="6">
    <name type="scientific">Strongyloides ratti</name>
    <name type="common">Parasitic roundworm</name>
    <dbReference type="NCBI Taxonomy" id="34506"/>
    <lineage>
        <taxon>Eukaryota</taxon>
        <taxon>Metazoa</taxon>
        <taxon>Ecdysozoa</taxon>
        <taxon>Nematoda</taxon>
        <taxon>Chromadorea</taxon>
        <taxon>Rhabditida</taxon>
        <taxon>Tylenchina</taxon>
        <taxon>Panagrolaimomorpha</taxon>
        <taxon>Strongyloidoidea</taxon>
        <taxon>Strongyloididae</taxon>
        <taxon>Strongyloides</taxon>
    </lineage>
</organism>
<feature type="transmembrane region" description="Helical" evidence="5">
    <location>
        <begin position="115"/>
        <end position="137"/>
    </location>
</feature>
<evidence type="ECO:0000256" key="2">
    <source>
        <dbReference type="ARBA" id="ARBA00022692"/>
    </source>
</evidence>
<dbReference type="EMBL" id="LN609529">
    <property type="protein sequence ID" value="CEF66500.1"/>
    <property type="molecule type" value="Genomic_DNA"/>
</dbReference>
<dbReference type="GO" id="GO:0005829">
    <property type="term" value="C:cytosol"/>
    <property type="evidence" value="ECO:0007669"/>
    <property type="project" value="GOC"/>
</dbReference>
<proteinExistence type="predicted"/>
<accession>A0A090LG52</accession>
<feature type="transmembrane region" description="Helical" evidence="5">
    <location>
        <begin position="60"/>
        <end position="78"/>
    </location>
</feature>
<dbReference type="Gene3D" id="1.20.1280.290">
    <property type="match status" value="1"/>
</dbReference>
<dbReference type="AlphaFoldDB" id="A0A090LG52"/>
<gene>
    <name evidence="6 8 9" type="ORF">SRAE_2000116800</name>
</gene>
<dbReference type="CTD" id="36378864"/>
<dbReference type="FunFam" id="1.20.1280.290:FF:000005">
    <property type="entry name" value="PQ-loop repeat-containing protein 1"/>
    <property type="match status" value="1"/>
</dbReference>
<keyword evidence="7" id="KW-1185">Reference proteome</keyword>
<keyword evidence="4 5" id="KW-0472">Membrane</keyword>